<feature type="domain" description="Helicase HerA central" evidence="2">
    <location>
        <begin position="394"/>
        <end position="469"/>
    </location>
</feature>
<keyword evidence="1" id="KW-0472">Membrane</keyword>
<keyword evidence="1" id="KW-0812">Transmembrane</keyword>
<dbReference type="EMBL" id="PCYI01000025">
    <property type="protein sequence ID" value="PIR44589.1"/>
    <property type="molecule type" value="Genomic_DNA"/>
</dbReference>
<feature type="domain" description="DUF8128" evidence="3">
    <location>
        <begin position="54"/>
        <end position="355"/>
    </location>
</feature>
<dbReference type="Proteomes" id="UP000228767">
    <property type="component" value="Unassembled WGS sequence"/>
</dbReference>
<dbReference type="InterPro" id="IPR002789">
    <property type="entry name" value="HerA_central"/>
</dbReference>
<accession>A0A2H0RDH6</accession>
<comment type="caution">
    <text evidence="4">The sequence shown here is derived from an EMBL/GenBank/DDBJ whole genome shotgun (WGS) entry which is preliminary data.</text>
</comment>
<dbReference type="PANTHER" id="PTHR30121:SF6">
    <property type="entry name" value="SLR6007 PROTEIN"/>
    <property type="match status" value="1"/>
</dbReference>
<protein>
    <submittedName>
        <fullName evidence="4">Uncharacterized protein</fullName>
    </submittedName>
</protein>
<dbReference type="Pfam" id="PF01935">
    <property type="entry name" value="DUF87"/>
    <property type="match status" value="1"/>
</dbReference>
<evidence type="ECO:0000313" key="5">
    <source>
        <dbReference type="Proteomes" id="UP000228767"/>
    </source>
</evidence>
<dbReference type="AlphaFoldDB" id="A0A2H0RDH6"/>
<evidence type="ECO:0000259" key="2">
    <source>
        <dbReference type="Pfam" id="PF01935"/>
    </source>
</evidence>
<evidence type="ECO:0000259" key="3">
    <source>
        <dbReference type="Pfam" id="PF26449"/>
    </source>
</evidence>
<dbReference type="InterPro" id="IPR051162">
    <property type="entry name" value="T4SS_component"/>
</dbReference>
<gene>
    <name evidence="4" type="ORF">COV10_03745</name>
</gene>
<organism evidence="4 5">
    <name type="scientific">Candidatus Vogelbacteria bacterium CG10_big_fil_rev_8_21_14_0_10_51_16</name>
    <dbReference type="NCBI Taxonomy" id="1975045"/>
    <lineage>
        <taxon>Bacteria</taxon>
        <taxon>Candidatus Vogeliibacteriota</taxon>
    </lineage>
</organism>
<feature type="transmembrane region" description="Helical" evidence="1">
    <location>
        <begin position="6"/>
        <end position="24"/>
    </location>
</feature>
<evidence type="ECO:0000256" key="1">
    <source>
        <dbReference type="SAM" id="Phobius"/>
    </source>
</evidence>
<dbReference type="InterPro" id="IPR058441">
    <property type="entry name" value="DUF8128"/>
</dbReference>
<dbReference type="InterPro" id="IPR027417">
    <property type="entry name" value="P-loop_NTPase"/>
</dbReference>
<dbReference type="Pfam" id="PF26449">
    <property type="entry name" value="DUF8128"/>
    <property type="match status" value="1"/>
</dbReference>
<sequence length="796" mass="89597">MLPLEFYFFGIILIVTMATGVYLWKKRKSGVKQDTLNLRLLSIRLPREEDEEGRGARGEEIVRQIAQSEQLYASLAAVGEPFVFEVAVHHSGEDIHFYCAVPRTHADFFARQVQGVFLEAQVEQVGDYTIFSPDCKAAAAHMHQKENFVLPIRTYRESESDSFGPILSSLSKLAAEGEGAALQMVAFPADSKTKKAILGGIESLRKGDKLKDILDTRLISGKEIAKLGKEFIMPGKNKNDDKPKDAPIIDDDAVKALQQKVTKPLFRVNVRLVTAAANKDRAEDLLLSMVSSFSQFSAPQRNSIEYIKATEAKQLLYQYAFREFSGEEAMLLNTEEMASLFHLPTASSAVPHVRWLKNKEAPPPENLPKEGIILGESQFRGERRLVRMTDEDRRRHLYIVGQTGTGKTVTLASLAAQDILAGKGLCIMDPNTDFFNDMISLVPKERVEDVIIFDPSDLTRPMGLNMLEFDTAHPEQRSFVINEMLGIFDRLYDLKSTGGPMFELYLRNALLLLTEDFANEPATLIEVQRLFVDDEFRNRKLARSKDPLVIGFWENAAKRTGDGSLPNMTTYITSKFTQFVNNDYMRPIIGQPTSSINFREIMDQGKILFVNLPKGLIGDMNANLLGMVIVGKLLMAAFSRVDQEMADRRDFYLYMDEFQNFTTDSIATILSEARKYRLDLIIGHQYIAQLQENIRDAVFGNVGSMLALRVGAPDTEVLAKQFEPVFTPRDLITVDNLCGHAKILVDGQPARPFSMKLIFPPRGSKEVREKLKELSRLVHGRDRAAVEADIFSRLKV</sequence>
<reference evidence="4 5" key="1">
    <citation type="submission" date="2017-09" db="EMBL/GenBank/DDBJ databases">
        <title>Depth-based differentiation of microbial function through sediment-hosted aquifers and enrichment of novel symbionts in the deep terrestrial subsurface.</title>
        <authorList>
            <person name="Probst A.J."/>
            <person name="Ladd B."/>
            <person name="Jarett J.K."/>
            <person name="Geller-Mcgrath D.E."/>
            <person name="Sieber C.M."/>
            <person name="Emerson J.B."/>
            <person name="Anantharaman K."/>
            <person name="Thomas B.C."/>
            <person name="Malmstrom R."/>
            <person name="Stieglmeier M."/>
            <person name="Klingl A."/>
            <person name="Woyke T."/>
            <person name="Ryan C.M."/>
            <person name="Banfield J.F."/>
        </authorList>
    </citation>
    <scope>NUCLEOTIDE SEQUENCE [LARGE SCALE GENOMIC DNA]</scope>
    <source>
        <strain evidence="4">CG10_big_fil_rev_8_21_14_0_10_51_16</strain>
    </source>
</reference>
<keyword evidence="1" id="KW-1133">Transmembrane helix</keyword>
<dbReference type="PANTHER" id="PTHR30121">
    <property type="entry name" value="UNCHARACTERIZED PROTEIN YJGR-RELATED"/>
    <property type="match status" value="1"/>
</dbReference>
<evidence type="ECO:0000313" key="4">
    <source>
        <dbReference type="EMBL" id="PIR44589.1"/>
    </source>
</evidence>
<dbReference type="SUPFAM" id="SSF52540">
    <property type="entry name" value="P-loop containing nucleoside triphosphate hydrolases"/>
    <property type="match status" value="1"/>
</dbReference>
<dbReference type="Gene3D" id="3.40.50.300">
    <property type="entry name" value="P-loop containing nucleotide triphosphate hydrolases"/>
    <property type="match status" value="2"/>
</dbReference>
<proteinExistence type="predicted"/>
<name>A0A2H0RDH6_9BACT</name>
<dbReference type="CDD" id="cd01127">
    <property type="entry name" value="TrwB_TraG_TraD_VirD4"/>
    <property type="match status" value="1"/>
</dbReference>